<dbReference type="InterPro" id="IPR006597">
    <property type="entry name" value="Sel1-like"/>
</dbReference>
<evidence type="ECO:0000313" key="1">
    <source>
        <dbReference type="EMBL" id="MTG98757.1"/>
    </source>
</evidence>
<dbReference type="SUPFAM" id="SSF81901">
    <property type="entry name" value="HCP-like"/>
    <property type="match status" value="1"/>
</dbReference>
<organism evidence="1 2">
    <name type="scientific">Myroides albus</name>
    <dbReference type="NCBI Taxonomy" id="2562892"/>
    <lineage>
        <taxon>Bacteria</taxon>
        <taxon>Pseudomonadati</taxon>
        <taxon>Bacteroidota</taxon>
        <taxon>Flavobacteriia</taxon>
        <taxon>Flavobacteriales</taxon>
        <taxon>Flavobacteriaceae</taxon>
        <taxon>Myroides</taxon>
    </lineage>
</organism>
<keyword evidence="2" id="KW-1185">Reference proteome</keyword>
<sequence length="866" mass="102607">MAHRLYVYNVSLDKDFYDTQLIGEWNYVIPIFFFPLFSNPITKEELKNFGIRKNKDLYFNIKKALPLFKEFHQWLVEEHIVYPSKLEEYQTAYEKQLHYFENLPYDYILLDASDVYNMQVGSHKKQSEELSLSIDELIHEFVTTFNYAYGKEYIENTAAYTYHFGTGASLVEHINNDYANYGWDWLEKDQSQLDLDCFVFEDNGLFGLKNYKGEIITPPIYEYINDFEEGAKITIYQENNLYGFIDKKGNIIIPAKFDDVRSPHINYIFDQDNQDTHIEEYLAPVCTNEHWGLINIETQSYIIPSQHKDIELINATYYNVFNGSKYAIFDEKGKQCTNFTSSSLFEYHYSHFCSQKGEKYSFYSPTFNYLGEFNYADVEESYVKDTLLIPSLNYPKKKTLIDYSANVILDDLVSVSQLTDQNILVNKGAEKGIFNLKSKQYTLEPFRCKVEQYTFYDINLQQHQLYFSHGKKKGIYDSQSQRWVVPYENFDYIKVLNNNKATVKLNEKWALIDFDQQVDTFVYDCNFITLHKIFEEQEVIIIYKDDTVYSYKNNQYHSISNSVMLLLYSILTYDTDQEYALFNNYFQRVKSSITIADYQPISHFKINWIREKFLEKEEIALYDQLLFFAEELNHSDLLQDLGYTYLTEPDYLDYNKALKLFHIAEQHNNPYSITNIGYMYEYGLGTEIDIKKALEYYEKGAELGNETAKYNAAIIYYFGQGNIENDFNKALYYFKRIKNNDNYIEDYIADCYYLLGEYNNALRHIKKDIKQEDRLGSLLLGRMHCYGYGVTKDVRKAIPLLEKAIQNNCTNAIYDLIHIYAHEGDAIDQEKLAYYLNLLKENKMELPEEYQDKNYLSKLLGKWFKK</sequence>
<name>A0A6I3LM39_9FLAO</name>
<dbReference type="RefSeq" id="WP_155092779.1">
    <property type="nucleotide sequence ID" value="NZ_WMJX01000028.1"/>
</dbReference>
<gene>
    <name evidence="1" type="ORF">GJV76_11555</name>
</gene>
<protein>
    <recommendedName>
        <fullName evidence="3">Sel1 repeat family protein</fullName>
    </recommendedName>
</protein>
<evidence type="ECO:0008006" key="3">
    <source>
        <dbReference type="Google" id="ProtNLM"/>
    </source>
</evidence>
<dbReference type="InterPro" id="IPR052945">
    <property type="entry name" value="Mitotic_Regulator"/>
</dbReference>
<reference evidence="1 2" key="1">
    <citation type="submission" date="2019-11" db="EMBL/GenBank/DDBJ databases">
        <title>Genome of Strain BIT-d1.</title>
        <authorList>
            <person name="Yang Y."/>
        </authorList>
    </citation>
    <scope>NUCLEOTIDE SEQUENCE [LARGE SCALE GENOMIC DNA]</scope>
    <source>
        <strain evidence="1 2">BIT-d1</strain>
    </source>
</reference>
<dbReference type="SMART" id="SM00671">
    <property type="entry name" value="SEL1"/>
    <property type="match status" value="4"/>
</dbReference>
<dbReference type="Pfam" id="PF08238">
    <property type="entry name" value="Sel1"/>
    <property type="match status" value="4"/>
</dbReference>
<dbReference type="InterPro" id="IPR011990">
    <property type="entry name" value="TPR-like_helical_dom_sf"/>
</dbReference>
<dbReference type="PANTHER" id="PTHR43628:SF1">
    <property type="entry name" value="CHITIN SYNTHASE REGULATORY FACTOR 2-RELATED"/>
    <property type="match status" value="1"/>
</dbReference>
<comment type="caution">
    <text evidence="1">The sequence shown here is derived from an EMBL/GenBank/DDBJ whole genome shotgun (WGS) entry which is preliminary data.</text>
</comment>
<dbReference type="OrthoDB" id="5464673at2"/>
<dbReference type="Gene3D" id="1.25.40.10">
    <property type="entry name" value="Tetratricopeptide repeat domain"/>
    <property type="match status" value="1"/>
</dbReference>
<dbReference type="InterPro" id="IPR032774">
    <property type="entry name" value="WG_beta_rep"/>
</dbReference>
<dbReference type="EMBL" id="WMJX01000028">
    <property type="protein sequence ID" value="MTG98757.1"/>
    <property type="molecule type" value="Genomic_DNA"/>
</dbReference>
<dbReference type="AlphaFoldDB" id="A0A6I3LM39"/>
<evidence type="ECO:0000313" key="2">
    <source>
        <dbReference type="Proteomes" id="UP000438760"/>
    </source>
</evidence>
<accession>A0A6I3LM39</accession>
<proteinExistence type="predicted"/>
<dbReference type="Pfam" id="PF14903">
    <property type="entry name" value="WG_beta_rep"/>
    <property type="match status" value="2"/>
</dbReference>
<dbReference type="PANTHER" id="PTHR43628">
    <property type="entry name" value="ACTIVATOR OF C KINASE PROTEIN 1-RELATED"/>
    <property type="match status" value="1"/>
</dbReference>
<dbReference type="Proteomes" id="UP000438760">
    <property type="component" value="Unassembled WGS sequence"/>
</dbReference>